<evidence type="ECO:0000313" key="2">
    <source>
        <dbReference type="Proteomes" id="UP000790377"/>
    </source>
</evidence>
<dbReference type="Proteomes" id="UP000790377">
    <property type="component" value="Unassembled WGS sequence"/>
</dbReference>
<protein>
    <submittedName>
        <fullName evidence="1">Quino protein amine dehydrogenase</fullName>
    </submittedName>
</protein>
<name>A0ACB8AFI6_9AGAM</name>
<sequence>MSEDIPKPTVQNPLVNSSVVPESPCIKIFDIRNLVPDGYDQKNLSPINYYIAPTSRADTFYFLVCPWGGTCIQIWDDHTCQLVGTIDPQFTSFPYQWHVTGDGNTLLVVSGSGAGQASLLVDLWDIHSSTLVRKLETGAVVSQPYVSISPDARKLAYRDDYGKVHIYNLNTDIQWSSQTLQGSHIIVGWSPTSDHLLACTLNGHAIVWRVTDSTFECVTDIQLDRSGISLGWNTDIVFSGDKIIYLNKKLGIIIRPLENEHLQLRVRRHISSTQDIAVPRALSPDGQMLACTTPNHNCIIIATASGNIIGGLKLGKDGLLCFSSNGKQLVSMSRFDDIRVWDIEAAIEQYRAANSQTEGSTSSPNEGSSTSTPVAPRNAPRARSNSSDSSILTEHHSHPRSSPWRMSPHRAPLSRHRPRHHTRGGAKSVGQLNMILYWIYLPQTPQSVHTRLRLPLSLRQTRRNPEVQRIILTQHPVRQITLGVEHVSPLYGREYAVGEILAQLPSKDLVLIKINQNLSQSQCETFLTRPCSRPRSRPHPPQPTTRESWK</sequence>
<evidence type="ECO:0000313" key="1">
    <source>
        <dbReference type="EMBL" id="KAH7911644.1"/>
    </source>
</evidence>
<reference evidence="1" key="1">
    <citation type="journal article" date="2021" name="New Phytol.">
        <title>Evolutionary innovations through gain and loss of genes in the ectomycorrhizal Boletales.</title>
        <authorList>
            <person name="Wu G."/>
            <person name="Miyauchi S."/>
            <person name="Morin E."/>
            <person name="Kuo A."/>
            <person name="Drula E."/>
            <person name="Varga T."/>
            <person name="Kohler A."/>
            <person name="Feng B."/>
            <person name="Cao Y."/>
            <person name="Lipzen A."/>
            <person name="Daum C."/>
            <person name="Hundley H."/>
            <person name="Pangilinan J."/>
            <person name="Johnson J."/>
            <person name="Barry K."/>
            <person name="LaButti K."/>
            <person name="Ng V."/>
            <person name="Ahrendt S."/>
            <person name="Min B."/>
            <person name="Choi I.G."/>
            <person name="Park H."/>
            <person name="Plett J.M."/>
            <person name="Magnuson J."/>
            <person name="Spatafora J.W."/>
            <person name="Nagy L.G."/>
            <person name="Henrissat B."/>
            <person name="Grigoriev I.V."/>
            <person name="Yang Z.L."/>
            <person name="Xu J."/>
            <person name="Martin F.M."/>
        </authorList>
    </citation>
    <scope>NUCLEOTIDE SEQUENCE</scope>
    <source>
        <strain evidence="1">ATCC 28755</strain>
    </source>
</reference>
<gene>
    <name evidence="1" type="ORF">BJ138DRAFT_891945</name>
</gene>
<dbReference type="EMBL" id="MU267671">
    <property type="protein sequence ID" value="KAH7911644.1"/>
    <property type="molecule type" value="Genomic_DNA"/>
</dbReference>
<comment type="caution">
    <text evidence="1">The sequence shown here is derived from an EMBL/GenBank/DDBJ whole genome shotgun (WGS) entry which is preliminary data.</text>
</comment>
<keyword evidence="2" id="KW-1185">Reference proteome</keyword>
<accession>A0ACB8AFI6</accession>
<organism evidence="1 2">
    <name type="scientific">Hygrophoropsis aurantiaca</name>
    <dbReference type="NCBI Taxonomy" id="72124"/>
    <lineage>
        <taxon>Eukaryota</taxon>
        <taxon>Fungi</taxon>
        <taxon>Dikarya</taxon>
        <taxon>Basidiomycota</taxon>
        <taxon>Agaricomycotina</taxon>
        <taxon>Agaricomycetes</taxon>
        <taxon>Agaricomycetidae</taxon>
        <taxon>Boletales</taxon>
        <taxon>Coniophorineae</taxon>
        <taxon>Hygrophoropsidaceae</taxon>
        <taxon>Hygrophoropsis</taxon>
    </lineage>
</organism>
<proteinExistence type="predicted"/>